<dbReference type="AlphaFoldDB" id="A0AAV1G179"/>
<dbReference type="InterPro" id="IPR029526">
    <property type="entry name" value="PGBD"/>
</dbReference>
<dbReference type="Pfam" id="PF13843">
    <property type="entry name" value="DDE_Tnp_1_7"/>
    <property type="match status" value="1"/>
</dbReference>
<dbReference type="Proteomes" id="UP001178508">
    <property type="component" value="Chromosome 11"/>
</dbReference>
<protein>
    <submittedName>
        <fullName evidence="2">PiggyBac transposable element-derived protein 4-like</fullName>
    </submittedName>
</protein>
<organism evidence="2 3">
    <name type="scientific">Xyrichtys novacula</name>
    <name type="common">Pearly razorfish</name>
    <name type="synonym">Hemipteronotus novacula</name>
    <dbReference type="NCBI Taxonomy" id="13765"/>
    <lineage>
        <taxon>Eukaryota</taxon>
        <taxon>Metazoa</taxon>
        <taxon>Chordata</taxon>
        <taxon>Craniata</taxon>
        <taxon>Vertebrata</taxon>
        <taxon>Euteleostomi</taxon>
        <taxon>Actinopterygii</taxon>
        <taxon>Neopterygii</taxon>
        <taxon>Teleostei</taxon>
        <taxon>Neoteleostei</taxon>
        <taxon>Acanthomorphata</taxon>
        <taxon>Eupercaria</taxon>
        <taxon>Labriformes</taxon>
        <taxon>Labridae</taxon>
        <taxon>Xyrichtys</taxon>
    </lineage>
</organism>
<accession>A0AAV1G179</accession>
<name>A0AAV1G179_XYRNO</name>
<dbReference type="EMBL" id="OY660874">
    <property type="protein sequence ID" value="CAJ1066749.1"/>
    <property type="molecule type" value="Genomic_DNA"/>
</dbReference>
<sequence length="130" mass="14220">MAVRRFIDAEMVVATLQEEADEEDEEAIFPNSESEVSDDATGVPYAIDGTVYTGRQPGQEVQRNLGENVVQQLCSGIRHTGGNITMDNFFTSVPLAEKLLEKNLTIVGTLLQIKPDIPPIMKPSKSQGDL</sequence>
<reference evidence="2" key="1">
    <citation type="submission" date="2023-08" db="EMBL/GenBank/DDBJ databases">
        <authorList>
            <person name="Alioto T."/>
            <person name="Alioto T."/>
            <person name="Gomez Garrido J."/>
        </authorList>
    </citation>
    <scope>NUCLEOTIDE SEQUENCE</scope>
</reference>
<dbReference type="PANTHER" id="PTHR46599">
    <property type="entry name" value="PIGGYBAC TRANSPOSABLE ELEMENT-DERIVED PROTEIN 4"/>
    <property type="match status" value="1"/>
</dbReference>
<proteinExistence type="predicted"/>
<gene>
    <name evidence="2" type="ORF">XNOV1_A007442</name>
</gene>
<evidence type="ECO:0000259" key="1">
    <source>
        <dbReference type="Pfam" id="PF13843"/>
    </source>
</evidence>
<keyword evidence="3" id="KW-1185">Reference proteome</keyword>
<evidence type="ECO:0000313" key="3">
    <source>
        <dbReference type="Proteomes" id="UP001178508"/>
    </source>
</evidence>
<dbReference type="PANTHER" id="PTHR46599:SF6">
    <property type="entry name" value="DUAL SPECIFICITY PHOSPHATASE 26"/>
    <property type="match status" value="1"/>
</dbReference>
<feature type="domain" description="PiggyBac transposable element-derived protein" evidence="1">
    <location>
        <begin position="51"/>
        <end position="127"/>
    </location>
</feature>
<evidence type="ECO:0000313" key="2">
    <source>
        <dbReference type="EMBL" id="CAJ1066749.1"/>
    </source>
</evidence>